<dbReference type="Pfam" id="PF13470">
    <property type="entry name" value="PIN_3"/>
    <property type="match status" value="1"/>
</dbReference>
<sequence>MGQFKIAVNEDILKEYEEILQIHSAIGAAKIVIDIFEESPDVIYQRVSYHWDAIKKDRDDNKFFDVAVVSSVHYLVTNDKHFDEAKRLKFPKIHIIRSEEFMGILNDNNFDNPTLIEVS</sequence>
<evidence type="ECO:0000259" key="1">
    <source>
        <dbReference type="Pfam" id="PF13470"/>
    </source>
</evidence>
<evidence type="ECO:0000313" key="2">
    <source>
        <dbReference type="EMBL" id="SEL07050.1"/>
    </source>
</evidence>
<dbReference type="AlphaFoldDB" id="A0A1H7M6W9"/>
<dbReference type="Proteomes" id="UP000198916">
    <property type="component" value="Unassembled WGS sequence"/>
</dbReference>
<dbReference type="STRING" id="332977.SAMN05421740_103393"/>
<evidence type="ECO:0000313" key="3">
    <source>
        <dbReference type="Proteomes" id="UP000198916"/>
    </source>
</evidence>
<reference evidence="3" key="1">
    <citation type="submission" date="2016-10" db="EMBL/GenBank/DDBJ databases">
        <authorList>
            <person name="Varghese N."/>
            <person name="Submissions S."/>
        </authorList>
    </citation>
    <scope>NUCLEOTIDE SEQUENCE [LARGE SCALE GENOMIC DNA]</scope>
    <source>
        <strain evidence="3">Jip14</strain>
    </source>
</reference>
<gene>
    <name evidence="2" type="ORF">SAMN05421740_103393</name>
</gene>
<name>A0A1H7M6W9_9SPHI</name>
<accession>A0A1H7M6W9</accession>
<proteinExistence type="predicted"/>
<dbReference type="EMBL" id="FNZR01000003">
    <property type="protein sequence ID" value="SEL07050.1"/>
    <property type="molecule type" value="Genomic_DNA"/>
</dbReference>
<feature type="domain" description="PIN" evidence="1">
    <location>
        <begin position="2"/>
        <end position="81"/>
    </location>
</feature>
<dbReference type="InterPro" id="IPR002716">
    <property type="entry name" value="PIN_dom"/>
</dbReference>
<protein>
    <recommendedName>
        <fullName evidence="1">PIN domain-containing protein</fullName>
    </recommendedName>
</protein>
<organism evidence="2 3">
    <name type="scientific">Parapedobacter koreensis</name>
    <dbReference type="NCBI Taxonomy" id="332977"/>
    <lineage>
        <taxon>Bacteria</taxon>
        <taxon>Pseudomonadati</taxon>
        <taxon>Bacteroidota</taxon>
        <taxon>Sphingobacteriia</taxon>
        <taxon>Sphingobacteriales</taxon>
        <taxon>Sphingobacteriaceae</taxon>
        <taxon>Parapedobacter</taxon>
    </lineage>
</organism>
<keyword evidence="3" id="KW-1185">Reference proteome</keyword>